<dbReference type="AlphaFoldDB" id="A0A1H6WEK3"/>
<reference evidence="2 3" key="1">
    <citation type="submission" date="2016-10" db="EMBL/GenBank/DDBJ databases">
        <authorList>
            <person name="de Groot N.N."/>
        </authorList>
    </citation>
    <scope>NUCLEOTIDE SEQUENCE [LARGE SCALE GENOMIC DNA]</scope>
    <source>
        <strain evidence="2 3">DSM 22187</strain>
    </source>
</reference>
<sequence>AFVSLLRSPTTNAETIQEAPSSRYENYSMTPSIVAKIVEAHGWTITARNGDDGGSQFEITGVEPAEKPTVDAEDEA</sequence>
<organism evidence="2 3">
    <name type="scientific">Halohasta litchfieldiae</name>
    <dbReference type="NCBI Taxonomy" id="1073996"/>
    <lineage>
        <taxon>Archaea</taxon>
        <taxon>Methanobacteriati</taxon>
        <taxon>Methanobacteriota</taxon>
        <taxon>Stenosarchaea group</taxon>
        <taxon>Halobacteria</taxon>
        <taxon>Halobacteriales</taxon>
        <taxon>Haloferacaceae</taxon>
        <taxon>Halohasta</taxon>
    </lineage>
</organism>
<feature type="region of interest" description="Disordered" evidence="1">
    <location>
        <begin position="49"/>
        <end position="76"/>
    </location>
</feature>
<gene>
    <name evidence="2" type="ORF">SAMN05444271_12534</name>
</gene>
<accession>A0A1H6WEK3</accession>
<feature type="non-terminal residue" evidence="2">
    <location>
        <position position="1"/>
    </location>
</feature>
<dbReference type="Proteomes" id="UP000198888">
    <property type="component" value="Unassembled WGS sequence"/>
</dbReference>
<proteinExistence type="predicted"/>
<evidence type="ECO:0000256" key="1">
    <source>
        <dbReference type="SAM" id="MobiDB-lite"/>
    </source>
</evidence>
<protein>
    <submittedName>
        <fullName evidence="2">Uncharacterized protein</fullName>
    </submittedName>
</protein>
<name>A0A1H6WEK3_9EURY</name>
<evidence type="ECO:0000313" key="3">
    <source>
        <dbReference type="Proteomes" id="UP000198888"/>
    </source>
</evidence>
<dbReference type="EMBL" id="FNYR01000025">
    <property type="protein sequence ID" value="SEJ15323.1"/>
    <property type="molecule type" value="Genomic_DNA"/>
</dbReference>
<keyword evidence="3" id="KW-1185">Reference proteome</keyword>
<evidence type="ECO:0000313" key="2">
    <source>
        <dbReference type="EMBL" id="SEJ15323.1"/>
    </source>
</evidence>